<name>A2GDE3_TRIV3</name>
<dbReference type="VEuPathDB" id="TrichDB:TVAGG3_0820260"/>
<accession>A2GDE3</accession>
<dbReference type="InParanoid" id="A2GDE3"/>
<organism evidence="1 2">
    <name type="scientific">Trichomonas vaginalis (strain ATCC PRA-98 / G3)</name>
    <dbReference type="NCBI Taxonomy" id="412133"/>
    <lineage>
        <taxon>Eukaryota</taxon>
        <taxon>Metamonada</taxon>
        <taxon>Parabasalia</taxon>
        <taxon>Trichomonadida</taxon>
        <taxon>Trichomonadidae</taxon>
        <taxon>Trichomonas</taxon>
    </lineage>
</organism>
<dbReference type="Proteomes" id="UP000001542">
    <property type="component" value="Unassembled WGS sequence"/>
</dbReference>
<keyword evidence="2" id="KW-1185">Reference proteome</keyword>
<evidence type="ECO:0000313" key="1">
    <source>
        <dbReference type="EMBL" id="EAX84824.1"/>
    </source>
</evidence>
<dbReference type="VEuPathDB" id="TrichDB:TVAG_501280"/>
<dbReference type="SMR" id="A2GDE3"/>
<dbReference type="KEGG" id="tva:4742458"/>
<dbReference type="AlphaFoldDB" id="A2GDE3"/>
<reference evidence="1" key="2">
    <citation type="journal article" date="2007" name="Science">
        <title>Draft genome sequence of the sexually transmitted pathogen Trichomonas vaginalis.</title>
        <authorList>
            <person name="Carlton J.M."/>
            <person name="Hirt R.P."/>
            <person name="Silva J.C."/>
            <person name="Delcher A.L."/>
            <person name="Schatz M."/>
            <person name="Zhao Q."/>
            <person name="Wortman J.R."/>
            <person name="Bidwell S.L."/>
            <person name="Alsmark U.C.M."/>
            <person name="Besteiro S."/>
            <person name="Sicheritz-Ponten T."/>
            <person name="Noel C.J."/>
            <person name="Dacks J.B."/>
            <person name="Foster P.G."/>
            <person name="Simillion C."/>
            <person name="Van de Peer Y."/>
            <person name="Miranda-Saavedra D."/>
            <person name="Barton G.J."/>
            <person name="Westrop G.D."/>
            <person name="Mueller S."/>
            <person name="Dessi D."/>
            <person name="Fiori P.L."/>
            <person name="Ren Q."/>
            <person name="Paulsen I."/>
            <person name="Zhang H."/>
            <person name="Bastida-Corcuera F.D."/>
            <person name="Simoes-Barbosa A."/>
            <person name="Brown M.T."/>
            <person name="Hayes R.D."/>
            <person name="Mukherjee M."/>
            <person name="Okumura C.Y."/>
            <person name="Schneider R."/>
            <person name="Smith A.J."/>
            <person name="Vanacova S."/>
            <person name="Villalvazo M."/>
            <person name="Haas B.J."/>
            <person name="Pertea M."/>
            <person name="Feldblyum T.V."/>
            <person name="Utterback T.R."/>
            <person name="Shu C.L."/>
            <person name="Osoegawa K."/>
            <person name="de Jong P.J."/>
            <person name="Hrdy I."/>
            <person name="Horvathova L."/>
            <person name="Zubacova Z."/>
            <person name="Dolezal P."/>
            <person name="Malik S.B."/>
            <person name="Logsdon J.M. Jr."/>
            <person name="Henze K."/>
            <person name="Gupta A."/>
            <person name="Wang C.C."/>
            <person name="Dunne R.L."/>
            <person name="Upcroft J.A."/>
            <person name="Upcroft P."/>
            <person name="White O."/>
            <person name="Salzberg S.L."/>
            <person name="Tang P."/>
            <person name="Chiu C.-H."/>
            <person name="Lee Y.-S."/>
            <person name="Embley T.M."/>
            <person name="Coombs G.H."/>
            <person name="Mottram J.C."/>
            <person name="Tachezy J."/>
            <person name="Fraser-Liggett C.M."/>
            <person name="Johnson P.J."/>
        </authorList>
    </citation>
    <scope>NUCLEOTIDE SEQUENCE [LARGE SCALE GENOMIC DNA]</scope>
    <source>
        <strain evidence="1">G3</strain>
    </source>
</reference>
<sequence>MKKTSEKEKAALDKGDFNRATSEAWKLLKLTFEKDDFSQNELNDIGEIFENNYPVKLRIRNAKRNKDIAVKFFEDNIEYFKDFCSKAGFEKHDGTIGGPQREKVLDYRYPPTVNSSPDE</sequence>
<protein>
    <submittedName>
        <fullName evidence="1">Uncharacterized protein</fullName>
    </submittedName>
</protein>
<proteinExistence type="predicted"/>
<gene>
    <name evidence="1" type="ORF">TVAG_501280</name>
</gene>
<evidence type="ECO:0000313" key="2">
    <source>
        <dbReference type="Proteomes" id="UP000001542"/>
    </source>
</evidence>
<reference evidence="1" key="1">
    <citation type="submission" date="2006-10" db="EMBL/GenBank/DDBJ databases">
        <authorList>
            <person name="Amadeo P."/>
            <person name="Zhao Q."/>
            <person name="Wortman J."/>
            <person name="Fraser-Liggett C."/>
            <person name="Carlton J."/>
        </authorList>
    </citation>
    <scope>NUCLEOTIDE SEQUENCE</scope>
    <source>
        <strain evidence="1">G3</strain>
    </source>
</reference>
<dbReference type="EMBL" id="DS115187">
    <property type="protein sequence ID" value="EAX84824.1"/>
    <property type="molecule type" value="Genomic_DNA"/>
</dbReference>